<dbReference type="EC" id="3.1.6.6" evidence="9"/>
<dbReference type="Gene3D" id="3.40.720.10">
    <property type="entry name" value="Alkaline Phosphatase, subunit A"/>
    <property type="match status" value="1"/>
</dbReference>
<proteinExistence type="inferred from homology"/>
<feature type="signal peptide" evidence="7">
    <location>
        <begin position="1"/>
        <end position="32"/>
    </location>
</feature>
<dbReference type="InterPro" id="IPR017850">
    <property type="entry name" value="Alkaline_phosphatase_core_sf"/>
</dbReference>
<dbReference type="AlphaFoldDB" id="A0A5B9VT03"/>
<reference evidence="9 10" key="1">
    <citation type="submission" date="2019-08" db="EMBL/GenBank/DDBJ databases">
        <title>Deep-cultivation of Planctomycetes and their phenomic and genomic characterization uncovers novel biology.</title>
        <authorList>
            <person name="Wiegand S."/>
            <person name="Jogler M."/>
            <person name="Boedeker C."/>
            <person name="Pinto D."/>
            <person name="Vollmers J."/>
            <person name="Rivas-Marin E."/>
            <person name="Kohn T."/>
            <person name="Peeters S.H."/>
            <person name="Heuer A."/>
            <person name="Rast P."/>
            <person name="Oberbeckmann S."/>
            <person name="Bunk B."/>
            <person name="Jeske O."/>
            <person name="Meyerdierks A."/>
            <person name="Storesund J.E."/>
            <person name="Kallscheuer N."/>
            <person name="Luecker S."/>
            <person name="Lage O.M."/>
            <person name="Pohl T."/>
            <person name="Merkel B.J."/>
            <person name="Hornburger P."/>
            <person name="Mueller R.-W."/>
            <person name="Bruemmer F."/>
            <person name="Labrenz M."/>
            <person name="Spormann A.M."/>
            <person name="Op den Camp H."/>
            <person name="Overmann J."/>
            <person name="Amann R."/>
            <person name="Jetten M.S.M."/>
            <person name="Mascher T."/>
            <person name="Medema M.H."/>
            <person name="Devos D.P."/>
            <person name="Kaster A.-K."/>
            <person name="Ovreas L."/>
            <person name="Rohde M."/>
            <person name="Galperin M.Y."/>
            <person name="Jogler C."/>
        </authorList>
    </citation>
    <scope>NUCLEOTIDE SEQUENCE [LARGE SCALE GENOMIC DNA]</scope>
    <source>
        <strain evidence="9 10">OJF2</strain>
    </source>
</reference>
<dbReference type="Pfam" id="PF00884">
    <property type="entry name" value="Sulfatase"/>
    <property type="match status" value="1"/>
</dbReference>
<keyword evidence="5 9" id="KW-0378">Hydrolase</keyword>
<dbReference type="RefSeq" id="WP_168221499.1">
    <property type="nucleotide sequence ID" value="NZ_CP042997.1"/>
</dbReference>
<evidence type="ECO:0000313" key="9">
    <source>
        <dbReference type="EMBL" id="QEH31626.1"/>
    </source>
</evidence>
<dbReference type="GO" id="GO:0004065">
    <property type="term" value="F:arylsulfatase activity"/>
    <property type="evidence" value="ECO:0007669"/>
    <property type="project" value="TreeGrafter"/>
</dbReference>
<keyword evidence="4 7" id="KW-0732">Signal</keyword>
<gene>
    <name evidence="9" type="primary">betC_1</name>
    <name evidence="9" type="ORF">OJF2_00910</name>
</gene>
<dbReference type="Proteomes" id="UP000324233">
    <property type="component" value="Chromosome"/>
</dbReference>
<dbReference type="PANTHER" id="PTHR42693:SF42">
    <property type="entry name" value="ARYLSULFATASE G"/>
    <property type="match status" value="1"/>
</dbReference>
<evidence type="ECO:0000256" key="6">
    <source>
        <dbReference type="ARBA" id="ARBA00022837"/>
    </source>
</evidence>
<sequence length="468" mass="51021" precursor="true">MKRDRLSLRGVFPARVAGFSPLAALLALAAMAAAARADGPARRPNVLFFYSDDQRADTVAALGNPHIRTPTLDSLARGGVALTRVYCNGSLKGGAVCIPSRAMLMTGRSLFRVDEEMKGQDTWPAAFAASGYDTFATGKWHNGKESLRKTFKEAEAVFFGGMGDPYALPLVDLGPGGTLVNERVSVEHSVKLFADAASRFLEAHGGKNSPPFLCYVAFNFPHDPRTAPAEYRARYRDDAMPLPANYLPEHPFDNGELSNRDEKLAPWPRTPEVVRRHLADYYASIEYLDAQVGRILRALEDSGHGADTLVVFASDHGLAIGSHGLFGKQNLYEHSMRSPVLIKGPGIPAGRKIDALAYLFDLFPTLGDLAGVPGPAGSEGLSLAPALRGEMPSRREDILTAYRQVQRAIRDDRWKLIVYPRINRSQLFDLASDPAELRDLSTDPAHAADLARMTALLRARRASAGERD</sequence>
<evidence type="ECO:0000256" key="5">
    <source>
        <dbReference type="ARBA" id="ARBA00022801"/>
    </source>
</evidence>
<dbReference type="InterPro" id="IPR050738">
    <property type="entry name" value="Sulfatase"/>
</dbReference>
<dbReference type="GO" id="GO:0046872">
    <property type="term" value="F:metal ion binding"/>
    <property type="evidence" value="ECO:0007669"/>
    <property type="project" value="UniProtKB-KW"/>
</dbReference>
<evidence type="ECO:0000256" key="4">
    <source>
        <dbReference type="ARBA" id="ARBA00022729"/>
    </source>
</evidence>
<dbReference type="GO" id="GO:0047753">
    <property type="term" value="F:choline-sulfatase activity"/>
    <property type="evidence" value="ECO:0007669"/>
    <property type="project" value="UniProtKB-EC"/>
</dbReference>
<dbReference type="EMBL" id="CP042997">
    <property type="protein sequence ID" value="QEH31626.1"/>
    <property type="molecule type" value="Genomic_DNA"/>
</dbReference>
<evidence type="ECO:0000256" key="2">
    <source>
        <dbReference type="ARBA" id="ARBA00008779"/>
    </source>
</evidence>
<evidence type="ECO:0000313" key="10">
    <source>
        <dbReference type="Proteomes" id="UP000324233"/>
    </source>
</evidence>
<dbReference type="InterPro" id="IPR000917">
    <property type="entry name" value="Sulfatase_N"/>
</dbReference>
<dbReference type="SUPFAM" id="SSF53649">
    <property type="entry name" value="Alkaline phosphatase-like"/>
    <property type="match status" value="1"/>
</dbReference>
<keyword evidence="10" id="KW-1185">Reference proteome</keyword>
<keyword evidence="3" id="KW-0479">Metal-binding</keyword>
<evidence type="ECO:0000256" key="1">
    <source>
        <dbReference type="ARBA" id="ARBA00001913"/>
    </source>
</evidence>
<dbReference type="KEGG" id="agv:OJF2_00910"/>
<dbReference type="CDD" id="cd16155">
    <property type="entry name" value="sulfatase_like"/>
    <property type="match status" value="1"/>
</dbReference>
<organism evidence="9 10">
    <name type="scientific">Aquisphaera giovannonii</name>
    <dbReference type="NCBI Taxonomy" id="406548"/>
    <lineage>
        <taxon>Bacteria</taxon>
        <taxon>Pseudomonadati</taxon>
        <taxon>Planctomycetota</taxon>
        <taxon>Planctomycetia</taxon>
        <taxon>Isosphaerales</taxon>
        <taxon>Isosphaeraceae</taxon>
        <taxon>Aquisphaera</taxon>
    </lineage>
</organism>
<comment type="cofactor">
    <cofactor evidence="1">
        <name>Ca(2+)</name>
        <dbReference type="ChEBI" id="CHEBI:29108"/>
    </cofactor>
</comment>
<evidence type="ECO:0000256" key="7">
    <source>
        <dbReference type="SAM" id="SignalP"/>
    </source>
</evidence>
<name>A0A5B9VT03_9BACT</name>
<keyword evidence="6" id="KW-0106">Calcium</keyword>
<protein>
    <submittedName>
        <fullName evidence="9">Choline-sulfatase</fullName>
        <ecNumber evidence="9">3.1.6.6</ecNumber>
    </submittedName>
</protein>
<evidence type="ECO:0000256" key="3">
    <source>
        <dbReference type="ARBA" id="ARBA00022723"/>
    </source>
</evidence>
<dbReference type="PANTHER" id="PTHR42693">
    <property type="entry name" value="ARYLSULFATASE FAMILY MEMBER"/>
    <property type="match status" value="1"/>
</dbReference>
<evidence type="ECO:0000259" key="8">
    <source>
        <dbReference type="Pfam" id="PF00884"/>
    </source>
</evidence>
<feature type="domain" description="Sulfatase N-terminal" evidence="8">
    <location>
        <begin position="44"/>
        <end position="372"/>
    </location>
</feature>
<comment type="similarity">
    <text evidence="2">Belongs to the sulfatase family.</text>
</comment>
<accession>A0A5B9VT03</accession>
<feature type="chain" id="PRO_5023137016" evidence="7">
    <location>
        <begin position="33"/>
        <end position="468"/>
    </location>
</feature>